<keyword evidence="12 18" id="KW-0511">Multifunctional enzyme</keyword>
<dbReference type="GO" id="GO:0019134">
    <property type="term" value="F:glucosamine-1-phosphate N-acetyltransferase activity"/>
    <property type="evidence" value="ECO:0007669"/>
    <property type="project" value="UniProtKB-UniRule"/>
</dbReference>
<dbReference type="GO" id="GO:0071555">
    <property type="term" value="P:cell wall organization"/>
    <property type="evidence" value="ECO:0007669"/>
    <property type="project" value="UniProtKB-KW"/>
</dbReference>
<comment type="caution">
    <text evidence="18">Lacks conserved residue(s) required for the propagation of feature annotation.</text>
</comment>
<dbReference type="Proteomes" id="UP000245137">
    <property type="component" value="Unassembled WGS sequence"/>
</dbReference>
<evidence type="ECO:0000256" key="9">
    <source>
        <dbReference type="ARBA" id="ARBA00022842"/>
    </source>
</evidence>
<dbReference type="GO" id="GO:0000902">
    <property type="term" value="P:cell morphogenesis"/>
    <property type="evidence" value="ECO:0007669"/>
    <property type="project" value="UniProtKB-UniRule"/>
</dbReference>
<evidence type="ECO:0000256" key="11">
    <source>
        <dbReference type="ARBA" id="ARBA00022984"/>
    </source>
</evidence>
<organism evidence="20 21">
    <name type="scientific">Methylosinus sporium</name>
    <dbReference type="NCBI Taxonomy" id="428"/>
    <lineage>
        <taxon>Bacteria</taxon>
        <taxon>Pseudomonadati</taxon>
        <taxon>Pseudomonadota</taxon>
        <taxon>Alphaproteobacteria</taxon>
        <taxon>Hyphomicrobiales</taxon>
        <taxon>Methylocystaceae</taxon>
        <taxon>Methylosinus</taxon>
    </lineage>
</organism>
<comment type="caution">
    <text evidence="20">The sequence shown here is derived from an EMBL/GenBank/DDBJ whole genome shotgun (WGS) entry which is preliminary data.</text>
</comment>
<feature type="binding site" evidence="18">
    <location>
        <position position="411"/>
    </location>
    <ligand>
        <name>acetyl-CoA</name>
        <dbReference type="ChEBI" id="CHEBI:57288"/>
    </ligand>
</feature>
<feature type="binding site" evidence="18">
    <location>
        <position position="321"/>
    </location>
    <ligand>
        <name>UDP-N-acetyl-alpha-D-glucosamine</name>
        <dbReference type="ChEBI" id="CHEBI:57705"/>
    </ligand>
</feature>
<evidence type="ECO:0000256" key="18">
    <source>
        <dbReference type="HAMAP-Rule" id="MF_01631"/>
    </source>
</evidence>
<evidence type="ECO:0000256" key="8">
    <source>
        <dbReference type="ARBA" id="ARBA00022737"/>
    </source>
</evidence>
<keyword evidence="6 18" id="KW-0548">Nucleotidyltransferase</keyword>
<accession>A0A2U1SP90</accession>
<dbReference type="EC" id="2.7.7.23" evidence="18"/>
<dbReference type="InterPro" id="IPR005882">
    <property type="entry name" value="Bifunctional_GlmU"/>
</dbReference>
<evidence type="ECO:0000256" key="5">
    <source>
        <dbReference type="ARBA" id="ARBA00022679"/>
    </source>
</evidence>
<dbReference type="PANTHER" id="PTHR43584">
    <property type="entry name" value="NUCLEOTIDYL TRANSFERASE"/>
    <property type="match status" value="1"/>
</dbReference>
<comment type="similarity">
    <text evidence="3 18">In the N-terminal section; belongs to the N-acetylglucosamine-1-phosphate uridyltransferase family.</text>
</comment>
<feature type="binding site" evidence="18">
    <location>
        <begin position="374"/>
        <end position="375"/>
    </location>
    <ligand>
        <name>acetyl-CoA</name>
        <dbReference type="ChEBI" id="CHEBI:57288"/>
    </ligand>
</feature>
<keyword evidence="8 18" id="KW-0677">Repeat</keyword>
<evidence type="ECO:0000256" key="7">
    <source>
        <dbReference type="ARBA" id="ARBA00022723"/>
    </source>
</evidence>
<dbReference type="GO" id="GO:0006048">
    <property type="term" value="P:UDP-N-acetylglucosamine biosynthetic process"/>
    <property type="evidence" value="ECO:0007669"/>
    <property type="project" value="UniProtKB-UniPathway"/>
</dbReference>
<feature type="binding site" evidence="18">
    <location>
        <position position="393"/>
    </location>
    <ligand>
        <name>acetyl-CoA</name>
        <dbReference type="ChEBI" id="CHEBI:57288"/>
    </ligand>
</feature>
<dbReference type="Pfam" id="PF00132">
    <property type="entry name" value="Hexapep"/>
    <property type="match status" value="2"/>
</dbReference>
<reference evidence="20 21" key="1">
    <citation type="journal article" date="2018" name="Appl. Microbiol. Biotechnol.">
        <title>Co-cultivation of the strictly anaerobic methanogen Methanosarcina barkeri with aerobic methanotrophs in an oxygen-limited membrane bioreactor.</title>
        <authorList>
            <person name="In 't Zandt M.H."/>
            <person name="van den Bosch T.J.M."/>
            <person name="Rijkers R."/>
            <person name="van Kessel M.A.H.J."/>
            <person name="Jetten M.S.M."/>
            <person name="Welte C.U."/>
        </authorList>
    </citation>
    <scope>NUCLEOTIDE SEQUENCE [LARGE SCALE GENOMIC DNA]</scope>
    <source>
        <strain evidence="20 21">DSM 17706</strain>
    </source>
</reference>
<dbReference type="CDD" id="cd02540">
    <property type="entry name" value="GT2_GlmU_N_bac"/>
    <property type="match status" value="1"/>
</dbReference>
<dbReference type="RefSeq" id="WP_108917691.1">
    <property type="nucleotide sequence ID" value="NZ_BGJY01000001.1"/>
</dbReference>
<evidence type="ECO:0000313" key="21">
    <source>
        <dbReference type="Proteomes" id="UP000245137"/>
    </source>
</evidence>
<dbReference type="EMBL" id="PUIV01000021">
    <property type="protein sequence ID" value="PWB93426.1"/>
    <property type="molecule type" value="Genomic_DNA"/>
</dbReference>
<keyword evidence="21" id="KW-1185">Reference proteome</keyword>
<gene>
    <name evidence="18 20" type="primary">glmU</name>
    <name evidence="20" type="ORF">C5689_12950</name>
</gene>
<feature type="binding site" evidence="18">
    <location>
        <position position="109"/>
    </location>
    <ligand>
        <name>Mg(2+)</name>
        <dbReference type="ChEBI" id="CHEBI:18420"/>
    </ligand>
</feature>
<keyword evidence="13 18" id="KW-0012">Acyltransferase</keyword>
<comment type="similarity">
    <text evidence="2 18">In the C-terminal section; belongs to the transferase hexapeptide repeat family.</text>
</comment>
<evidence type="ECO:0000256" key="4">
    <source>
        <dbReference type="ARBA" id="ARBA00022490"/>
    </source>
</evidence>
<proteinExistence type="inferred from homology"/>
<dbReference type="PROSITE" id="PS00101">
    <property type="entry name" value="HEXAPEP_TRANSFERASES"/>
    <property type="match status" value="1"/>
</dbReference>
<feature type="binding site" evidence="18">
    <location>
        <position position="175"/>
    </location>
    <ligand>
        <name>UDP-N-acetyl-alpha-D-glucosamine</name>
        <dbReference type="ChEBI" id="CHEBI:57705"/>
    </ligand>
</feature>
<evidence type="ECO:0000259" key="19">
    <source>
        <dbReference type="Pfam" id="PF12804"/>
    </source>
</evidence>
<evidence type="ECO:0000256" key="3">
    <source>
        <dbReference type="ARBA" id="ARBA00007947"/>
    </source>
</evidence>
<feature type="region of interest" description="Linker" evidence="18">
    <location>
        <begin position="235"/>
        <end position="255"/>
    </location>
</feature>
<evidence type="ECO:0000256" key="17">
    <source>
        <dbReference type="ARBA" id="ARBA00049628"/>
    </source>
</evidence>
<dbReference type="SUPFAM" id="SSF51161">
    <property type="entry name" value="Trimeric LpxA-like enzymes"/>
    <property type="match status" value="1"/>
</dbReference>
<keyword evidence="11 18" id="KW-0573">Peptidoglycan synthesis</keyword>
<feature type="domain" description="MobA-like NTP transferase" evidence="19">
    <location>
        <begin position="12"/>
        <end position="140"/>
    </location>
</feature>
<dbReference type="Gene3D" id="2.160.10.10">
    <property type="entry name" value="Hexapeptide repeat proteins"/>
    <property type="match status" value="1"/>
</dbReference>
<feature type="binding site" evidence="18">
    <location>
        <position position="232"/>
    </location>
    <ligand>
        <name>UDP-N-acetyl-alpha-D-glucosamine</name>
        <dbReference type="ChEBI" id="CHEBI:57705"/>
    </ligand>
</feature>
<dbReference type="CDD" id="cd03353">
    <property type="entry name" value="LbH_GlmU_C"/>
    <property type="match status" value="1"/>
</dbReference>
<dbReference type="GO" id="GO:0003977">
    <property type="term" value="F:UDP-N-acetylglucosamine diphosphorylase activity"/>
    <property type="evidence" value="ECO:0007669"/>
    <property type="project" value="UniProtKB-UniRule"/>
</dbReference>
<dbReference type="UniPathway" id="UPA00113">
    <property type="reaction ID" value="UER00532"/>
</dbReference>
<comment type="catalytic activity">
    <reaction evidence="16 18">
        <text>N-acetyl-alpha-D-glucosamine 1-phosphate + UTP + H(+) = UDP-N-acetyl-alpha-D-glucosamine + diphosphate</text>
        <dbReference type="Rhea" id="RHEA:13509"/>
        <dbReference type="ChEBI" id="CHEBI:15378"/>
        <dbReference type="ChEBI" id="CHEBI:33019"/>
        <dbReference type="ChEBI" id="CHEBI:46398"/>
        <dbReference type="ChEBI" id="CHEBI:57705"/>
        <dbReference type="ChEBI" id="CHEBI:57776"/>
        <dbReference type="EC" id="2.7.7.23"/>
    </reaction>
</comment>
<dbReference type="PANTHER" id="PTHR43584:SF3">
    <property type="entry name" value="BIFUNCTIONAL PROTEIN GLMU"/>
    <property type="match status" value="1"/>
</dbReference>
<dbReference type="AlphaFoldDB" id="A0A2U1SP90"/>
<comment type="pathway">
    <text evidence="18">Nucleotide-sugar biosynthesis; UDP-N-acetyl-alpha-D-glucosamine biosynthesis; UDP-N-acetyl-alpha-D-glucosamine from N-acetyl-alpha-D-glucosamine 1-phosphate: step 1/1.</text>
</comment>
<keyword evidence="7 18" id="KW-0479">Metal-binding</keyword>
<dbReference type="InterPro" id="IPR018357">
    <property type="entry name" value="Hexapep_transf_CS"/>
</dbReference>
<feature type="active site" description="Proton acceptor" evidence="18">
    <location>
        <position position="351"/>
    </location>
</feature>
<sequence length="452" mass="46921">MEARPTDRRSLAVILAAGEGTRMKSRRPKVLHEVAGRSMLGHVLAAAAALDEIAVVIGAGKEDVAAEARRQRPDAKIFVQEKQLGTAHAVLAAREAFAGADDIVVLFADTPLVRAETIAALRAALAEGAAVAVLAFEAADPHGYGRILCDSEGRPAAIREEKDASPAERACRLCNAGLMAVSGTKALALLDGIDAANAQKEYYLTDIVARAAAAGLGTRLVVAAEEEVLGVNDRVQLARAESVAQERLRRAAMLGGATLIAPQTVFLSHDTKIGRDVTIEPGVVIGPGVEIADGAVIHAYSHLEGALVGERATVGPYGRLRPGAKLAAQAKVGNFVEIKGAEIGEGAKVNHLTYIGDASVGAHSNIGAGVITCNYDGFFKYRTIIGENAFIGSNSALVAPVTIGDGAYVGSGSVVTKDVSADALAVARGRQMEKEGWAESFRRVQKAKKSGA</sequence>
<comment type="function">
    <text evidence="17 18">Catalyzes the last two sequential reactions in the de novo biosynthetic pathway for UDP-N-acetylglucosamine (UDP-GlcNAc). The C-terminal domain catalyzes the transfer of acetyl group from acetyl coenzyme A to glucosamine-1-phosphate (GlcN-1-P) to produce N-acetylglucosamine-1-phosphate (GlcNAc-1-P), which is converted into UDP-GlcNAc by the transfer of uridine 5-monophosphate (from uridine 5-triphosphate), a reaction catalyzed by the N-terminal domain.</text>
</comment>
<evidence type="ECO:0000256" key="12">
    <source>
        <dbReference type="ARBA" id="ARBA00023268"/>
    </source>
</evidence>
<dbReference type="InterPro" id="IPR029044">
    <property type="entry name" value="Nucleotide-diphossugar_trans"/>
</dbReference>
<feature type="binding site" evidence="18">
    <location>
        <position position="232"/>
    </location>
    <ligand>
        <name>Mg(2+)</name>
        <dbReference type="ChEBI" id="CHEBI:18420"/>
    </ligand>
</feature>
<evidence type="ECO:0000256" key="2">
    <source>
        <dbReference type="ARBA" id="ARBA00007707"/>
    </source>
</evidence>
<dbReference type="GO" id="GO:0005737">
    <property type="term" value="C:cytoplasm"/>
    <property type="evidence" value="ECO:0007669"/>
    <property type="project" value="UniProtKB-SubCell"/>
</dbReference>
<comment type="pathway">
    <text evidence="18">Nucleotide-sugar biosynthesis; UDP-N-acetyl-alpha-D-glucosamine biosynthesis; N-acetyl-alpha-D-glucosamine 1-phosphate from alpha-D-glucosamine 6-phosphate (route II): step 2/2.</text>
</comment>
<keyword evidence="4 18" id="KW-0963">Cytoplasm</keyword>
<evidence type="ECO:0000256" key="15">
    <source>
        <dbReference type="ARBA" id="ARBA00048247"/>
    </source>
</evidence>
<evidence type="ECO:0000256" key="10">
    <source>
        <dbReference type="ARBA" id="ARBA00022960"/>
    </source>
</evidence>
<evidence type="ECO:0000313" key="20">
    <source>
        <dbReference type="EMBL" id="PWB93426.1"/>
    </source>
</evidence>
<name>A0A2U1SP90_METSR</name>
<dbReference type="InterPro" id="IPR038009">
    <property type="entry name" value="GlmU_C_LbH"/>
</dbReference>
<dbReference type="EC" id="2.3.1.157" evidence="18"/>
<dbReference type="Pfam" id="PF12804">
    <property type="entry name" value="NTP_transf_3"/>
    <property type="match status" value="1"/>
</dbReference>
<dbReference type="HAMAP" id="MF_01631">
    <property type="entry name" value="GlmU"/>
    <property type="match status" value="1"/>
</dbReference>
<feature type="binding site" evidence="18">
    <location>
        <begin position="15"/>
        <end position="18"/>
    </location>
    <ligand>
        <name>UDP-N-acetyl-alpha-D-glucosamine</name>
        <dbReference type="ChEBI" id="CHEBI:57705"/>
    </ligand>
</feature>
<protein>
    <recommendedName>
        <fullName evidence="18">Bifunctional protein GlmU</fullName>
    </recommendedName>
    <domain>
        <recommendedName>
            <fullName evidence="18">UDP-N-acetylglucosamine pyrophosphorylase</fullName>
            <ecNumber evidence="18">2.7.7.23</ecNumber>
        </recommendedName>
        <alternativeName>
            <fullName evidence="18">N-acetylglucosamine-1-phosphate uridyltransferase</fullName>
        </alternativeName>
    </domain>
    <domain>
        <recommendedName>
            <fullName evidence="18">Glucosamine-1-phosphate N-acetyltransferase</fullName>
            <ecNumber evidence="18">2.3.1.157</ecNumber>
        </recommendedName>
    </domain>
</protein>
<dbReference type="UniPathway" id="UPA00973"/>
<feature type="binding site" evidence="18">
    <location>
        <position position="354"/>
    </location>
    <ligand>
        <name>UDP-N-acetyl-alpha-D-glucosamine</name>
        <dbReference type="ChEBI" id="CHEBI:57705"/>
    </ligand>
</feature>
<dbReference type="OrthoDB" id="9775031at2"/>
<comment type="pathway">
    <text evidence="18">Bacterial outer membrane biogenesis; LPS lipid A biosynthesis.</text>
</comment>
<dbReference type="GO" id="GO:0009252">
    <property type="term" value="P:peptidoglycan biosynthetic process"/>
    <property type="evidence" value="ECO:0007669"/>
    <property type="project" value="UniProtKB-UniRule"/>
</dbReference>
<feature type="binding site" evidence="18">
    <location>
        <position position="160"/>
    </location>
    <ligand>
        <name>UDP-N-acetyl-alpha-D-glucosamine</name>
        <dbReference type="ChEBI" id="CHEBI:57705"/>
    </ligand>
</feature>
<keyword evidence="14 18" id="KW-0961">Cell wall biogenesis/degradation</keyword>
<comment type="subunit">
    <text evidence="18">Homotrimer.</text>
</comment>
<evidence type="ECO:0000256" key="14">
    <source>
        <dbReference type="ARBA" id="ARBA00023316"/>
    </source>
</evidence>
<dbReference type="SUPFAM" id="SSF53448">
    <property type="entry name" value="Nucleotide-diphospho-sugar transferases"/>
    <property type="match status" value="1"/>
</dbReference>
<feature type="binding site" evidence="18">
    <location>
        <position position="145"/>
    </location>
    <ligand>
        <name>UDP-N-acetyl-alpha-D-glucosamine</name>
        <dbReference type="ChEBI" id="CHEBI:57705"/>
    </ligand>
</feature>
<keyword evidence="10 18" id="KW-0133">Cell shape</keyword>
<comment type="cofactor">
    <cofactor evidence="18">
        <name>Mg(2+)</name>
        <dbReference type="ChEBI" id="CHEBI:18420"/>
    </cofactor>
    <text evidence="18">Binds 1 Mg(2+) ion per subunit.</text>
</comment>
<dbReference type="InterPro" id="IPR011004">
    <property type="entry name" value="Trimer_LpxA-like_sf"/>
</dbReference>
<feature type="binding site" evidence="18">
    <location>
        <begin position="85"/>
        <end position="86"/>
    </location>
    <ligand>
        <name>UDP-N-acetyl-alpha-D-glucosamine</name>
        <dbReference type="ChEBI" id="CHEBI:57705"/>
    </ligand>
</feature>
<feature type="binding site" evidence="18">
    <location>
        <position position="428"/>
    </location>
    <ligand>
        <name>acetyl-CoA</name>
        <dbReference type="ChEBI" id="CHEBI:57288"/>
    </ligand>
</feature>
<evidence type="ECO:0000256" key="1">
    <source>
        <dbReference type="ARBA" id="ARBA00004496"/>
    </source>
</evidence>
<evidence type="ECO:0000256" key="16">
    <source>
        <dbReference type="ARBA" id="ARBA00048493"/>
    </source>
</evidence>
<feature type="binding site" evidence="18">
    <location>
        <position position="368"/>
    </location>
    <ligand>
        <name>acetyl-CoA</name>
        <dbReference type="ChEBI" id="CHEBI:57288"/>
    </ligand>
</feature>
<dbReference type="GO" id="GO:0009245">
    <property type="term" value="P:lipid A biosynthetic process"/>
    <property type="evidence" value="ECO:0007669"/>
    <property type="project" value="UniProtKB-UniRule"/>
</dbReference>
<dbReference type="GO" id="GO:0016020">
    <property type="term" value="C:membrane"/>
    <property type="evidence" value="ECO:0007669"/>
    <property type="project" value="GOC"/>
</dbReference>
<dbReference type="InterPro" id="IPR050065">
    <property type="entry name" value="GlmU-like"/>
</dbReference>
<dbReference type="NCBIfam" id="NF010933">
    <property type="entry name" value="PRK14353.1"/>
    <property type="match status" value="1"/>
</dbReference>
<comment type="subcellular location">
    <subcellularLocation>
        <location evidence="1 18">Cytoplasm</location>
    </subcellularLocation>
</comment>
<dbReference type="NCBIfam" id="TIGR01173">
    <property type="entry name" value="glmU"/>
    <property type="match status" value="1"/>
</dbReference>
<evidence type="ECO:0000256" key="6">
    <source>
        <dbReference type="ARBA" id="ARBA00022695"/>
    </source>
</evidence>
<feature type="region of interest" description="N-acetyltransferase" evidence="18">
    <location>
        <begin position="256"/>
        <end position="452"/>
    </location>
</feature>
<keyword evidence="9 18" id="KW-0460">Magnesium</keyword>
<dbReference type="InterPro" id="IPR001451">
    <property type="entry name" value="Hexapep"/>
</dbReference>
<dbReference type="Gene3D" id="3.90.550.10">
    <property type="entry name" value="Spore Coat Polysaccharide Biosynthesis Protein SpsA, Chain A"/>
    <property type="match status" value="1"/>
</dbReference>
<feature type="binding site" evidence="18">
    <location>
        <position position="80"/>
    </location>
    <ligand>
        <name>UDP-N-acetyl-alpha-D-glucosamine</name>
        <dbReference type="ChEBI" id="CHEBI:57705"/>
    </ligand>
</feature>
<feature type="region of interest" description="Pyrophosphorylase" evidence="18">
    <location>
        <begin position="1"/>
        <end position="234"/>
    </location>
</feature>
<dbReference type="InterPro" id="IPR025877">
    <property type="entry name" value="MobA-like_NTP_Trfase"/>
</dbReference>
<feature type="binding site" evidence="18">
    <location>
        <position position="365"/>
    </location>
    <ligand>
        <name>UDP-N-acetyl-alpha-D-glucosamine</name>
        <dbReference type="ChEBI" id="CHEBI:57705"/>
    </ligand>
</feature>
<feature type="binding site" evidence="18">
    <location>
        <position position="29"/>
    </location>
    <ligand>
        <name>UDP-N-acetyl-alpha-D-glucosamine</name>
        <dbReference type="ChEBI" id="CHEBI:57705"/>
    </ligand>
</feature>
<feature type="binding site" evidence="18">
    <location>
        <position position="339"/>
    </location>
    <ligand>
        <name>UDP-N-acetyl-alpha-D-glucosamine</name>
        <dbReference type="ChEBI" id="CHEBI:57705"/>
    </ligand>
</feature>
<evidence type="ECO:0000256" key="13">
    <source>
        <dbReference type="ARBA" id="ARBA00023315"/>
    </source>
</evidence>
<comment type="catalytic activity">
    <reaction evidence="15 18">
        <text>alpha-D-glucosamine 1-phosphate + acetyl-CoA = N-acetyl-alpha-D-glucosamine 1-phosphate + CoA + H(+)</text>
        <dbReference type="Rhea" id="RHEA:13725"/>
        <dbReference type="ChEBI" id="CHEBI:15378"/>
        <dbReference type="ChEBI" id="CHEBI:57287"/>
        <dbReference type="ChEBI" id="CHEBI:57288"/>
        <dbReference type="ChEBI" id="CHEBI:57776"/>
        <dbReference type="ChEBI" id="CHEBI:58516"/>
        <dbReference type="EC" id="2.3.1.157"/>
    </reaction>
</comment>
<dbReference type="GO" id="GO:0000287">
    <property type="term" value="F:magnesium ion binding"/>
    <property type="evidence" value="ECO:0007669"/>
    <property type="project" value="UniProtKB-UniRule"/>
</dbReference>
<dbReference type="GO" id="GO:0008360">
    <property type="term" value="P:regulation of cell shape"/>
    <property type="evidence" value="ECO:0007669"/>
    <property type="project" value="UniProtKB-KW"/>
</dbReference>
<keyword evidence="5 18" id="KW-0808">Transferase</keyword>